<keyword evidence="1" id="KW-1133">Transmembrane helix</keyword>
<feature type="transmembrane region" description="Helical" evidence="1">
    <location>
        <begin position="83"/>
        <end position="103"/>
    </location>
</feature>
<feature type="transmembrane region" description="Helical" evidence="1">
    <location>
        <begin position="167"/>
        <end position="185"/>
    </location>
</feature>
<sequence>MKILFKKELYEFLANYRLWMALIIFSLVPYLPQIQKLKFYPFIMLFFMLLIIIQYIYDSYKNDLLYKGVFFLHNIKFGFFKPFIVKILFAFLMSIVMLLINLPNIYHLINLQSSIWFPLYFIYASSVTYICSIYARGVETTAISFAILIIVSILVLIFLLPSLLLKIVTVLSISLVSIIVCQIFSQSMYYRTQL</sequence>
<evidence type="ECO:0000313" key="3">
    <source>
        <dbReference type="Proteomes" id="UP000015620"/>
    </source>
</evidence>
<proteinExistence type="predicted"/>
<feature type="transmembrane region" description="Helical" evidence="1">
    <location>
        <begin position="142"/>
        <end position="161"/>
    </location>
</feature>
<dbReference type="PATRIC" id="fig|1291379.3.peg.1155"/>
<name>S6A8D8_9SPIR</name>
<accession>S6A8D8</accession>
<dbReference type="RefSeq" id="WP_020964954.1">
    <property type="nucleotide sequence ID" value="NC_022097.1"/>
</dbReference>
<dbReference type="STRING" id="1291379.TPE_1159"/>
<organism evidence="2 3">
    <name type="scientific">Treponema pedis str. T A4</name>
    <dbReference type="NCBI Taxonomy" id="1291379"/>
    <lineage>
        <taxon>Bacteria</taxon>
        <taxon>Pseudomonadati</taxon>
        <taxon>Spirochaetota</taxon>
        <taxon>Spirochaetia</taxon>
        <taxon>Spirochaetales</taxon>
        <taxon>Treponemataceae</taxon>
        <taxon>Treponema</taxon>
    </lineage>
</organism>
<gene>
    <name evidence="2" type="ORF">TPE_1159</name>
</gene>
<feature type="transmembrane region" description="Helical" evidence="1">
    <location>
        <begin position="115"/>
        <end position="135"/>
    </location>
</feature>
<dbReference type="EMBL" id="CP004120">
    <property type="protein sequence ID" value="AGT43654.1"/>
    <property type="molecule type" value="Genomic_DNA"/>
</dbReference>
<dbReference type="KEGG" id="tped:TPE_1159"/>
<keyword evidence="1" id="KW-0812">Transmembrane</keyword>
<reference evidence="2 3" key="1">
    <citation type="journal article" date="2013" name="PLoS ONE">
        <title>Genome-Wide Relatedness of Treponema pedis, from Gingiva and Necrotic Skin Lesions of Pigs, with the Human Oral Pathogen Treponema denticola.</title>
        <authorList>
            <person name="Svartstrom O."/>
            <person name="Mushtaq M."/>
            <person name="Pringle M."/>
            <person name="Segerman B."/>
        </authorList>
    </citation>
    <scope>NUCLEOTIDE SEQUENCE [LARGE SCALE GENOMIC DNA]</scope>
    <source>
        <strain evidence="2">T A4</strain>
    </source>
</reference>
<dbReference type="HOGENOM" id="CLU_1377590_0_0_12"/>
<evidence type="ECO:0000256" key="1">
    <source>
        <dbReference type="SAM" id="Phobius"/>
    </source>
</evidence>
<dbReference type="GeneID" id="301089772"/>
<dbReference type="AlphaFoldDB" id="S6A8D8"/>
<keyword evidence="1" id="KW-0472">Membrane</keyword>
<protein>
    <submittedName>
        <fullName evidence="2">Uncharacterized protein</fullName>
    </submittedName>
</protein>
<evidence type="ECO:0000313" key="2">
    <source>
        <dbReference type="EMBL" id="AGT43654.1"/>
    </source>
</evidence>
<feature type="transmembrane region" description="Helical" evidence="1">
    <location>
        <begin position="12"/>
        <end position="31"/>
    </location>
</feature>
<keyword evidence="3" id="KW-1185">Reference proteome</keyword>
<dbReference type="Proteomes" id="UP000015620">
    <property type="component" value="Chromosome"/>
</dbReference>
<feature type="transmembrane region" description="Helical" evidence="1">
    <location>
        <begin position="37"/>
        <end position="57"/>
    </location>
</feature>